<evidence type="ECO:0000259" key="5">
    <source>
        <dbReference type="Pfam" id="PF01168"/>
    </source>
</evidence>
<dbReference type="NCBIfam" id="TIGR00044">
    <property type="entry name" value="YggS family pyridoxal phosphate-dependent enzyme"/>
    <property type="match status" value="1"/>
</dbReference>
<name>G7DYQ5_MIXOS</name>
<dbReference type="InParanoid" id="G7DYQ5"/>
<dbReference type="AlphaFoldDB" id="G7DYQ5"/>
<dbReference type="STRING" id="764103.G7DYQ5"/>
<evidence type="ECO:0000256" key="1">
    <source>
        <dbReference type="ARBA" id="ARBA00022898"/>
    </source>
</evidence>
<gene>
    <name evidence="6" type="primary">Mo02372</name>
    <name evidence="6" type="ORF">E5Q_02372</name>
</gene>
<dbReference type="Pfam" id="PF01168">
    <property type="entry name" value="Ala_racemase_N"/>
    <property type="match status" value="1"/>
</dbReference>
<evidence type="ECO:0000313" key="6">
    <source>
        <dbReference type="EMBL" id="GAA95715.1"/>
    </source>
</evidence>
<organism evidence="6 7">
    <name type="scientific">Mixia osmundae (strain CBS 9802 / IAM 14324 / JCM 22182 / KY 12970)</name>
    <dbReference type="NCBI Taxonomy" id="764103"/>
    <lineage>
        <taxon>Eukaryota</taxon>
        <taxon>Fungi</taxon>
        <taxon>Dikarya</taxon>
        <taxon>Basidiomycota</taxon>
        <taxon>Pucciniomycotina</taxon>
        <taxon>Mixiomycetes</taxon>
        <taxon>Mixiales</taxon>
        <taxon>Mixiaceae</taxon>
        <taxon>Mixia</taxon>
    </lineage>
</organism>
<protein>
    <recommendedName>
        <fullName evidence="2">Pyridoxal phosphate homeostasis protein</fullName>
        <shortName evidence="2">PLP homeostasis protein</shortName>
    </recommendedName>
</protein>
<comment type="function">
    <text evidence="2">Pyridoxal 5'-phosphate (PLP)-binding protein, which may be involved in intracellular homeostatic regulation of pyridoxal 5'-phosphate (PLP), the active form of vitamin B6.</text>
</comment>
<dbReference type="HAMAP" id="MF_02087">
    <property type="entry name" value="PLP_homeostasis"/>
    <property type="match status" value="1"/>
</dbReference>
<dbReference type="InterPro" id="IPR001608">
    <property type="entry name" value="Ala_racemase_N"/>
</dbReference>
<comment type="similarity">
    <text evidence="2 3">Belongs to the pyridoxal phosphate-binding protein YggS/PROSC family.</text>
</comment>
<dbReference type="InterPro" id="IPR029066">
    <property type="entry name" value="PLP-binding_barrel"/>
</dbReference>
<dbReference type="InterPro" id="IPR011078">
    <property type="entry name" value="PyrdxlP_homeostasis"/>
</dbReference>
<feature type="domain" description="Alanine racemase N-terminal" evidence="5">
    <location>
        <begin position="60"/>
        <end position="298"/>
    </location>
</feature>
<dbReference type="PANTHER" id="PTHR10146:SF14">
    <property type="entry name" value="PYRIDOXAL PHOSPHATE HOMEOSTASIS PROTEIN"/>
    <property type="match status" value="1"/>
</dbReference>
<proteinExistence type="inferred from homology"/>
<sequence>MTNKPSEVATFELSTLQSSIDGWDDRLMRLIRTAFDPSRRMTTAAKVTYATERATELAENLDAVKREIAQACSSAQRTQEPRLVVVSKLKPPSDILALHEKTSHLHFGENYVQELVDKASILPASIRWRFIGSLQSNKCKVLAAIPNLAAVETLDSVKKADLFERALSGESDDRKLAVYLQVNTSGEESKSGLPILADRNADGELAHLALHVLDHCPHLELQGLMTIGAYDNSNAPPGSPENADFRSLRECRDALKEKLGDRLPSLELSMGMSSDFADAIRSGSDNIRVGSKLMGSRPSKAEAKEAREQQKVSA</sequence>
<feature type="compositionally biased region" description="Basic and acidic residues" evidence="4">
    <location>
        <begin position="299"/>
        <end position="314"/>
    </location>
</feature>
<keyword evidence="1 2" id="KW-0663">Pyridoxal phosphate</keyword>
<evidence type="ECO:0000313" key="7">
    <source>
        <dbReference type="Proteomes" id="UP000009131"/>
    </source>
</evidence>
<evidence type="ECO:0000256" key="2">
    <source>
        <dbReference type="HAMAP-Rule" id="MF_03225"/>
    </source>
</evidence>
<dbReference type="GO" id="GO:0030170">
    <property type="term" value="F:pyridoxal phosphate binding"/>
    <property type="evidence" value="ECO:0007669"/>
    <property type="project" value="UniProtKB-UniRule"/>
</dbReference>
<dbReference type="OrthoDB" id="10264196at2759"/>
<dbReference type="FunCoup" id="G7DYQ5">
    <property type="interactions" value="221"/>
</dbReference>
<dbReference type="EMBL" id="BABT02000062">
    <property type="protein sequence ID" value="GAA95715.1"/>
    <property type="molecule type" value="Genomic_DNA"/>
</dbReference>
<comment type="caution">
    <text evidence="6">The sequence shown here is derived from an EMBL/GenBank/DDBJ whole genome shotgun (WGS) entry which is preliminary data.</text>
</comment>
<keyword evidence="7" id="KW-1185">Reference proteome</keyword>
<dbReference type="HOGENOM" id="CLU_059988_2_0_1"/>
<dbReference type="Proteomes" id="UP000009131">
    <property type="component" value="Unassembled WGS sequence"/>
</dbReference>
<dbReference type="FunFam" id="3.20.20.10:FF:000007">
    <property type="entry name" value="Pyridoxal phosphate homeostasis protein"/>
    <property type="match status" value="1"/>
</dbReference>
<dbReference type="PANTHER" id="PTHR10146">
    <property type="entry name" value="PROLINE SYNTHETASE CO-TRANSCRIBED BACTERIAL HOMOLOG PROTEIN"/>
    <property type="match status" value="1"/>
</dbReference>
<dbReference type="eggNOG" id="KOG3157">
    <property type="taxonomic scope" value="Eukaryota"/>
</dbReference>
<evidence type="ECO:0000256" key="4">
    <source>
        <dbReference type="SAM" id="MobiDB-lite"/>
    </source>
</evidence>
<dbReference type="Gene3D" id="3.20.20.10">
    <property type="entry name" value="Alanine racemase"/>
    <property type="match status" value="1"/>
</dbReference>
<feature type="modified residue" description="N6-(pyridoxal phosphate)lysine" evidence="2">
    <location>
        <position position="88"/>
    </location>
</feature>
<dbReference type="CDD" id="cd06822">
    <property type="entry name" value="PLPDE_III_YBL036c_euk"/>
    <property type="match status" value="1"/>
</dbReference>
<accession>G7DYQ5</accession>
<reference evidence="6 7" key="2">
    <citation type="journal article" date="2012" name="Open Biol.">
        <title>Characteristics of nucleosomes and linker DNA regions on the genome of the basidiomycete Mixia osmundae revealed by mono- and dinucleosome mapping.</title>
        <authorList>
            <person name="Nishida H."/>
            <person name="Kondo S."/>
            <person name="Matsumoto T."/>
            <person name="Suzuki Y."/>
            <person name="Yoshikawa H."/>
            <person name="Taylor T.D."/>
            <person name="Sugiyama J."/>
        </authorList>
    </citation>
    <scope>NUCLEOTIDE SEQUENCE [LARGE SCALE GENOMIC DNA]</scope>
    <source>
        <strain evidence="7">CBS 9802 / IAM 14324 / JCM 22182 / KY 12970</strain>
    </source>
</reference>
<evidence type="ECO:0000256" key="3">
    <source>
        <dbReference type="RuleBase" id="RU004514"/>
    </source>
</evidence>
<feature type="region of interest" description="Disordered" evidence="4">
    <location>
        <begin position="287"/>
        <end position="314"/>
    </location>
</feature>
<reference evidence="6 7" key="1">
    <citation type="journal article" date="2011" name="J. Gen. Appl. Microbiol.">
        <title>Draft genome sequencing of the enigmatic basidiomycete Mixia osmundae.</title>
        <authorList>
            <person name="Nishida H."/>
            <person name="Nagatsuka Y."/>
            <person name="Sugiyama J."/>
        </authorList>
    </citation>
    <scope>NUCLEOTIDE SEQUENCE [LARGE SCALE GENOMIC DNA]</scope>
    <source>
        <strain evidence="7">CBS 9802 / IAM 14324 / JCM 22182 / KY 12970</strain>
    </source>
</reference>
<dbReference type="SUPFAM" id="SSF51419">
    <property type="entry name" value="PLP-binding barrel"/>
    <property type="match status" value="1"/>
</dbReference>